<proteinExistence type="predicted"/>
<sequence>MKRLYSYCLLILSPSLVFGTAHTPGDSTRYAGKDSVFMFSPQPIEMALLGEASDILYEYDGVASATGTMSNDSLQRQIDLARTVIQKVRDLGNWITNIDQATKVELPVGISRKIGGVSYDIAIHAVRLKPAYAEIDVFMQVDVPQGQTLTFMARSIKFTKKGGIVGDAKLELLGDYGINFNGDKVQLILKAGTFAVMDCDGFRELSLDAQVKFSRDLLRPENPDGSVGAGNVTADFKTQLTDWNDLVVQLSLPAFQVTGLNGVSFAVRDAVFDFSDLRNAPAVVFPEGYQTAAFADGNQNLWRGFYLRQLTVSLPPEFKTKGSTGRTSFAAENVLIDNLGVTGKFSGQNLISLQQGSMNGWAFSMETLFVELEANQLVEAGFSGDIVVPVGSSTSPFEYNAVINTGGNYLFNVSPTQDMTFPLWGAGKVEIYEASYLDIQIQDGRFLPRAVLHGRMNISPTPDGGGQAVSLADITFEDLQLQSVKPYLKIGNFSFGSEALQQKMAGFPVSIQDIGLRSLNDTQVGLDFTLKLNLVGEGSGAFAADAGLTVVGELRADEGWQSWKYKTINVREIGVDIDGGAFKIKGRLIFYKHDAMYGDGFNGTVQAEFTPGIKVTGTAIFGNVNEMRYWYADAMIKFPTGIPIFTGVGIFGFGGGAYYGMKMDNEGVGSELGRTASGVTYVPDTKAGLGLKAVVSIASHPKPEAFNGDMTFEIAFFKGGGVRYISFGGNGYLVTPGLDLDMGKMAKATNKLAGQVKKLEGQMAGATKGLLSSGGDENSFNELYGEIGEKAGSKGSISARVMISYDFENSVLHGNFEVFINVAGGLIQGIGAGGRAGWAVLHFAPKEWYVYAGTPDDRVGVALGVGSIRAQATSYFMVGTRILDSPPPPPEVARILGGGNYDYMSDLNSLADGGGFAFGASLSISTGDLQFLMFYAKFAAGLGFDIMLKDYGDTRCKGSDKRIGINGWYANGQSYAYFEGEIGIRVKVFGKKRSVSILEIGAAVLLQAQLPNPIWVQGTVGGYFRVLGGLVKGNCKFQVTLGNKCEIERSSNAILDDIKVIAELTPANGETNVNVFNTPQVIFNMPVDQPFELMDEGEIKRTFRVKLDHVKLTGAKTGAVAGILEWNEAHDVLAFNSYEVLPPKNEVKMSVQVSFEELKNGNWAAVVTDGVRVTEKMEQAFATGEAPDYIPHDNIVYSYPVIGQVNYYKDETREGYITLRKGQTYLFEPGPEWKQKGRFSAANGKVSYFDFAYSSGSKTVSYSTPSDLVAGQLYTFELVNLPAQQALAVDRNVSQVNNKVEGDAAVDMEVTTKKAEGTIESLQEKAVFTAYFRSSLYNTFLQKMSALTYSKGYSWMIANGIHELKVQLSGNELFDRFESGPSAEFDALVEWEATGSEPWFQNKVKPLVYDGYPILGQLRLTRRAIEPLGLPPFKGVHMDRQYDYTVPQEDASTMANPTFSDIPVLVYDLPEHMSIDYLDLMVQAANSSLSTSDPRINYLLSVPFPVLLFDHYSVKVRYVLPGTKKVTSEKQITIDYKY</sequence>
<keyword evidence="3" id="KW-1185">Reference proteome</keyword>
<evidence type="ECO:0000256" key="1">
    <source>
        <dbReference type="SAM" id="SignalP"/>
    </source>
</evidence>
<dbReference type="Proteomes" id="UP001319180">
    <property type="component" value="Unassembled WGS sequence"/>
</dbReference>
<dbReference type="RefSeq" id="WP_254091933.1">
    <property type="nucleotide sequence ID" value="NZ_JAHESC010000029.1"/>
</dbReference>
<reference evidence="2 3" key="1">
    <citation type="submission" date="2021-05" db="EMBL/GenBank/DDBJ databases">
        <title>A Polyphasic approach of four new species of the genus Ohtaekwangia: Ohtaekwangia histidinii sp. nov., Ohtaekwangia cretensis sp. nov., Ohtaekwangia indiensis sp. nov., Ohtaekwangia reichenbachii sp. nov. from diverse environment.</title>
        <authorList>
            <person name="Octaviana S."/>
        </authorList>
    </citation>
    <scope>NUCLEOTIDE SEQUENCE [LARGE SCALE GENOMIC DNA]</scope>
    <source>
        <strain evidence="2 3">PWU37</strain>
    </source>
</reference>
<comment type="caution">
    <text evidence="2">The sequence shown here is derived from an EMBL/GenBank/DDBJ whole genome shotgun (WGS) entry which is preliminary data.</text>
</comment>
<gene>
    <name evidence="2" type="ORF">KK078_19195</name>
</gene>
<evidence type="ECO:0000313" key="2">
    <source>
        <dbReference type="EMBL" id="MBT1688704.1"/>
    </source>
</evidence>
<accession>A0AAP2DBK8</accession>
<name>A0AAP2DBK8_9BACT</name>
<protein>
    <submittedName>
        <fullName evidence="2">Uncharacterized protein</fullName>
    </submittedName>
</protein>
<feature type="chain" id="PRO_5042968269" evidence="1">
    <location>
        <begin position="20"/>
        <end position="1538"/>
    </location>
</feature>
<dbReference type="EMBL" id="JAHESC010000029">
    <property type="protein sequence ID" value="MBT1688704.1"/>
    <property type="molecule type" value="Genomic_DNA"/>
</dbReference>
<feature type="signal peptide" evidence="1">
    <location>
        <begin position="1"/>
        <end position="19"/>
    </location>
</feature>
<keyword evidence="1" id="KW-0732">Signal</keyword>
<organism evidence="2 3">
    <name type="scientific">Dawidia soli</name>
    <dbReference type="NCBI Taxonomy" id="2782352"/>
    <lineage>
        <taxon>Bacteria</taxon>
        <taxon>Pseudomonadati</taxon>
        <taxon>Bacteroidota</taxon>
        <taxon>Cytophagia</taxon>
        <taxon>Cytophagales</taxon>
        <taxon>Chryseotaleaceae</taxon>
        <taxon>Dawidia</taxon>
    </lineage>
</organism>
<evidence type="ECO:0000313" key="3">
    <source>
        <dbReference type="Proteomes" id="UP001319180"/>
    </source>
</evidence>